<dbReference type="Pfam" id="PF03372">
    <property type="entry name" value="Exo_endo_phos"/>
    <property type="match status" value="1"/>
</dbReference>
<dbReference type="Gene3D" id="3.40.50.1110">
    <property type="entry name" value="SGNH hydrolase"/>
    <property type="match status" value="2"/>
</dbReference>
<keyword evidence="6" id="KW-1185">Reference proteome</keyword>
<dbReference type="Pfam" id="PF13517">
    <property type="entry name" value="FG-GAP_3"/>
    <property type="match status" value="2"/>
</dbReference>
<feature type="domain" description="SGNH hydrolase-type esterase" evidence="4">
    <location>
        <begin position="563"/>
        <end position="764"/>
    </location>
</feature>
<feature type="compositionally biased region" description="Basic residues" evidence="2">
    <location>
        <begin position="1"/>
        <end position="12"/>
    </location>
</feature>
<evidence type="ECO:0000259" key="4">
    <source>
        <dbReference type="Pfam" id="PF13472"/>
    </source>
</evidence>
<dbReference type="EMBL" id="FNCN01000026">
    <property type="protein sequence ID" value="SDH91685.1"/>
    <property type="molecule type" value="Genomic_DNA"/>
</dbReference>
<proteinExistence type="predicted"/>
<dbReference type="InterPro" id="IPR005135">
    <property type="entry name" value="Endo/exonuclease/phosphatase"/>
</dbReference>
<evidence type="ECO:0000259" key="3">
    <source>
        <dbReference type="Pfam" id="PF03372"/>
    </source>
</evidence>
<feature type="domain" description="SGNH hydrolase-type esterase" evidence="4">
    <location>
        <begin position="411"/>
        <end position="529"/>
    </location>
</feature>
<accession>A0A1G8GBD9</accession>
<evidence type="ECO:0000313" key="5">
    <source>
        <dbReference type="EMBL" id="SDH91685.1"/>
    </source>
</evidence>
<feature type="domain" description="Endonuclease/exonuclease/phosphatase" evidence="3">
    <location>
        <begin position="94"/>
        <end position="302"/>
    </location>
</feature>
<dbReference type="InterPro" id="IPR051532">
    <property type="entry name" value="Ester_Hydrolysis_Enzymes"/>
</dbReference>
<dbReference type="SUPFAM" id="SSF69318">
    <property type="entry name" value="Integrin alpha N-terminal domain"/>
    <property type="match status" value="1"/>
</dbReference>
<dbReference type="SUPFAM" id="SSF56219">
    <property type="entry name" value="DNase I-like"/>
    <property type="match status" value="1"/>
</dbReference>
<feature type="region of interest" description="Disordered" evidence="2">
    <location>
        <begin position="594"/>
        <end position="614"/>
    </location>
</feature>
<dbReference type="InterPro" id="IPR036514">
    <property type="entry name" value="SGNH_hydro_sf"/>
</dbReference>
<gene>
    <name evidence="5" type="ORF">SAMN05421505_12655</name>
</gene>
<name>A0A1G8GBD9_9ACTN</name>
<dbReference type="RefSeq" id="WP_093173295.1">
    <property type="nucleotide sequence ID" value="NZ_FNCN01000026.1"/>
</dbReference>
<evidence type="ECO:0000313" key="6">
    <source>
        <dbReference type="Proteomes" id="UP000198923"/>
    </source>
</evidence>
<dbReference type="AlphaFoldDB" id="A0A1G8GBD9"/>
<dbReference type="InterPro" id="IPR013830">
    <property type="entry name" value="SGNH_hydro"/>
</dbReference>
<dbReference type="GO" id="GO:0004622">
    <property type="term" value="F:phosphatidylcholine lysophospholipase activity"/>
    <property type="evidence" value="ECO:0007669"/>
    <property type="project" value="TreeGrafter"/>
</dbReference>
<dbReference type="Pfam" id="PF13472">
    <property type="entry name" value="Lipase_GDSL_2"/>
    <property type="match status" value="2"/>
</dbReference>
<dbReference type="PANTHER" id="PTHR30383:SF5">
    <property type="entry name" value="SGNH HYDROLASE-TYPE ESTERASE DOMAIN-CONTAINING PROTEIN"/>
    <property type="match status" value="1"/>
</dbReference>
<dbReference type="Gene3D" id="3.60.10.10">
    <property type="entry name" value="Endonuclease/exonuclease/phosphatase"/>
    <property type="match status" value="1"/>
</dbReference>
<dbReference type="STRING" id="504805.SAMN05421505_12655"/>
<dbReference type="CDD" id="cd01833">
    <property type="entry name" value="XynB_like"/>
    <property type="match status" value="2"/>
</dbReference>
<keyword evidence="1" id="KW-0732">Signal</keyword>
<protein>
    <submittedName>
        <fullName evidence="5">Repeat domain-containing protein</fullName>
    </submittedName>
</protein>
<dbReference type="SUPFAM" id="SSF52266">
    <property type="entry name" value="SGNH hydrolase"/>
    <property type="match status" value="2"/>
</dbReference>
<reference evidence="5 6" key="1">
    <citation type="submission" date="2016-10" db="EMBL/GenBank/DDBJ databases">
        <authorList>
            <person name="de Groot N.N."/>
        </authorList>
    </citation>
    <scope>NUCLEOTIDE SEQUENCE [LARGE SCALE GENOMIC DNA]</scope>
    <source>
        <strain evidence="5 6">CPCC 201354</strain>
    </source>
</reference>
<dbReference type="InterPro" id="IPR013517">
    <property type="entry name" value="FG-GAP"/>
</dbReference>
<dbReference type="PANTHER" id="PTHR30383">
    <property type="entry name" value="THIOESTERASE 1/PROTEASE 1/LYSOPHOSPHOLIPASE L1"/>
    <property type="match status" value="1"/>
</dbReference>
<dbReference type="InterPro" id="IPR028994">
    <property type="entry name" value="Integrin_alpha_N"/>
</dbReference>
<dbReference type="OrthoDB" id="3201914at2"/>
<sequence>MRFLRKHARKGARGTSPPPSAGPRPVRRALRRLRVAALALTALAGTLTAVGQNAPAAHAARLDQTSVITNNMEGSNVRAPIGAKWTNRIAWYASRADVVMLQEAGPGLPPSAARAPNIVWDATRPGQAGYVQHGTWQPLGDRIDYHVYFLQTDTAGGTHIGGRVNSAIVTRWEPDEVAVLRNPHPGGGRPALGLLFGDTWYFTFHAYPGDQQGNGAGRDAAMMVRDIAAWASNVRGGEHYVIGADFNMEPENLRAAADMPATARIYRSGQATHWQGLELDYFVSDLPRAPGRVEALPGPGDHLGVGIGPWTRTSRPPPQPSPSQHVSVTPVGDGPTWGGIGVDHGNGFRHGFLHAIGDYQVREPRSLRPRPGDPPDRLMRLFTSVDFAGTQRSGTMTDPDHEGYPDHEIDQIADKLRASLPPLNPNVVTLMAGTTDMKNNTDVAGAPARLRRLIDQILEDVPGVTVLVATLIPAADPAVQARINAFNEQLPALVNQMQEEGKHVELVWMRHVTTADLSDGLHPNQAGYQKMAEAFTDGVIGAWLHNWLSTGSDTVAQTIRAMALGSSTTYGEGSSHGNGYRAVADKGFSDLANRNAEQAGGSGGPPAAVMGADDTSPRVDWVGSLLVGRMADRETEGWRGFRINEIAGKAKCAVTTYQPNLITLLAGGNDVIQNYQMDGAIGRLEALIEQVSADAPGVTVLVAGIQPLRNPDEDARGKAFTAQIPAMVNRLVARGLRVEYADTTGMGLSDLGPDPIHPNDQGYEKIGNAFVRAAEQANGKSWIRTANPQAPNAGSHPCGIKDEGPGLPVPTPFNLGPNWQDRGVIQSQQFPSSSRFWMVDINKDRKAEFVAVDKDQKFRFWWNGGPSGANWVPFVEGQNSYTPAPGAVGNMLRFGDMDGDGFPDCMVVHLDGRVNLFTWNADNPSGSRMCKQEVGVPPADVRSRGDEGDRLVINPSTKIRFADVTGGGRTDYLLIQPDGTTTAWYNQGLQFQGPTMRYWKWDLPKRISGPLVLPREIRYADINGDRRADRILITAKGGARAWINEGATGAGGTYRDIGRIADDSGLPPKDIQFADLDGDGKDDLVRIGWTGVTRAFLNKLPANYFDTFHP</sequence>
<organism evidence="5 6">
    <name type="scientific">Sinosporangium album</name>
    <dbReference type="NCBI Taxonomy" id="504805"/>
    <lineage>
        <taxon>Bacteria</taxon>
        <taxon>Bacillati</taxon>
        <taxon>Actinomycetota</taxon>
        <taxon>Actinomycetes</taxon>
        <taxon>Streptosporangiales</taxon>
        <taxon>Streptosporangiaceae</taxon>
        <taxon>Sinosporangium</taxon>
    </lineage>
</organism>
<evidence type="ECO:0000256" key="1">
    <source>
        <dbReference type="ARBA" id="ARBA00022729"/>
    </source>
</evidence>
<evidence type="ECO:0000256" key="2">
    <source>
        <dbReference type="SAM" id="MobiDB-lite"/>
    </source>
</evidence>
<feature type="region of interest" description="Disordered" evidence="2">
    <location>
        <begin position="1"/>
        <end position="25"/>
    </location>
</feature>
<dbReference type="InterPro" id="IPR036691">
    <property type="entry name" value="Endo/exonu/phosph_ase_sf"/>
</dbReference>
<dbReference type="Proteomes" id="UP000198923">
    <property type="component" value="Unassembled WGS sequence"/>
</dbReference>